<dbReference type="PROSITE" id="PS50005">
    <property type="entry name" value="TPR"/>
    <property type="match status" value="1"/>
</dbReference>
<reference evidence="2" key="1">
    <citation type="journal article" date="2014" name="Int. J. Syst. Evol. Microbiol.">
        <title>Complete genome sequence of Corynebacterium casei LMG S-19264T (=DSM 44701T), isolated from a smear-ripened cheese.</title>
        <authorList>
            <consortium name="US DOE Joint Genome Institute (JGI-PGF)"/>
            <person name="Walter F."/>
            <person name="Albersmeier A."/>
            <person name="Kalinowski J."/>
            <person name="Ruckert C."/>
        </authorList>
    </citation>
    <scope>NUCLEOTIDE SEQUENCE</scope>
    <source>
        <strain evidence="2">JCM 31311</strain>
    </source>
</reference>
<dbReference type="Gene3D" id="1.10.10.10">
    <property type="entry name" value="Winged helix-like DNA-binding domain superfamily/Winged helix DNA-binding domain"/>
    <property type="match status" value="1"/>
</dbReference>
<keyword evidence="1" id="KW-0802">TPR repeat</keyword>
<sequence length="394" mass="43460">MTGRALGLCWTEEGTLLEWQGYDKEARNAWRQALPLLETDRYYSAWLRHALGSSCLRFALPEAEDHFLELEQAVKHPDVAQFRPWAECGLGAARRARGEWDRALTSFRRAIRMATEQGDQRQAWRGLGYTQRLMGKPDLALEALLTATRCTAQDAERGTSWVYADIAACHAQLGNNAAARDALSRLGGGPLSREDSERVTIVRAELARQEGRENAAKALLVQVRPETLWAREEVRCFPALFGLSGLEAVPVPLGYTVGTKVEVYALGPLLVKVNGRAVPLSSAGRPGELLVFLLESGGRAATEVILEALYPEGDERQKRRNAQALSALVRGLRNALGWQGSVQTDGGGAYLLDPAAEWQYDVREMLARGLPTPDFLSGNYRSWATSRANELQCV</sequence>
<dbReference type="SUPFAM" id="SSF48452">
    <property type="entry name" value="TPR-like"/>
    <property type="match status" value="1"/>
</dbReference>
<comment type="caution">
    <text evidence="2">The sequence shown here is derived from an EMBL/GenBank/DDBJ whole genome shotgun (WGS) entry which is preliminary data.</text>
</comment>
<dbReference type="Proteomes" id="UP000603865">
    <property type="component" value="Unassembled WGS sequence"/>
</dbReference>
<dbReference type="Gene3D" id="1.25.40.10">
    <property type="entry name" value="Tetratricopeptide repeat domain"/>
    <property type="match status" value="1"/>
</dbReference>
<protein>
    <submittedName>
        <fullName evidence="2">Uncharacterized protein</fullName>
    </submittedName>
</protein>
<organism evidence="2 3">
    <name type="scientific">Deinococcus ruber</name>
    <dbReference type="NCBI Taxonomy" id="1848197"/>
    <lineage>
        <taxon>Bacteria</taxon>
        <taxon>Thermotogati</taxon>
        <taxon>Deinococcota</taxon>
        <taxon>Deinococci</taxon>
        <taxon>Deinococcales</taxon>
        <taxon>Deinococcaceae</taxon>
        <taxon>Deinococcus</taxon>
    </lineage>
</organism>
<evidence type="ECO:0000313" key="2">
    <source>
        <dbReference type="EMBL" id="GGR11487.1"/>
    </source>
</evidence>
<name>A0A918C842_9DEIO</name>
<accession>A0A918C842</accession>
<feature type="repeat" description="TPR" evidence="1">
    <location>
        <begin position="84"/>
        <end position="117"/>
    </location>
</feature>
<evidence type="ECO:0000313" key="3">
    <source>
        <dbReference type="Proteomes" id="UP000603865"/>
    </source>
</evidence>
<gene>
    <name evidence="2" type="ORF">GCM10008957_25420</name>
</gene>
<reference evidence="2" key="2">
    <citation type="submission" date="2020-09" db="EMBL/GenBank/DDBJ databases">
        <authorList>
            <person name="Sun Q."/>
            <person name="Ohkuma M."/>
        </authorList>
    </citation>
    <scope>NUCLEOTIDE SEQUENCE</scope>
    <source>
        <strain evidence="2">JCM 31311</strain>
    </source>
</reference>
<dbReference type="InterPro" id="IPR036388">
    <property type="entry name" value="WH-like_DNA-bd_sf"/>
</dbReference>
<dbReference type="InterPro" id="IPR019734">
    <property type="entry name" value="TPR_rpt"/>
</dbReference>
<dbReference type="SMART" id="SM00028">
    <property type="entry name" value="TPR"/>
    <property type="match status" value="3"/>
</dbReference>
<evidence type="ECO:0000256" key="1">
    <source>
        <dbReference type="PROSITE-ProRule" id="PRU00339"/>
    </source>
</evidence>
<dbReference type="InterPro" id="IPR011990">
    <property type="entry name" value="TPR-like_helical_dom_sf"/>
</dbReference>
<keyword evidence="3" id="KW-1185">Reference proteome</keyword>
<dbReference type="AlphaFoldDB" id="A0A918C842"/>
<proteinExistence type="predicted"/>
<dbReference type="EMBL" id="BMQL01000013">
    <property type="protein sequence ID" value="GGR11487.1"/>
    <property type="molecule type" value="Genomic_DNA"/>
</dbReference>